<sequence length="63" mass="6679">MGVRRRSWPPPGCWRRAREAGGCGRCRRPRGGACGARWRSGWQGRPGAHSGSSAAPSSSGRSS</sequence>
<dbReference type="AlphaFoldDB" id="A0A0A9FQL3"/>
<name>A0A0A9FQL3_ARUDO</name>
<reference evidence="2" key="2">
    <citation type="journal article" date="2015" name="Data Brief">
        <title>Shoot transcriptome of the giant reed, Arundo donax.</title>
        <authorList>
            <person name="Barrero R.A."/>
            <person name="Guerrero F.D."/>
            <person name="Moolhuijzen P."/>
            <person name="Goolsby J.A."/>
            <person name="Tidwell J."/>
            <person name="Bellgard S.E."/>
            <person name="Bellgard M.I."/>
        </authorList>
    </citation>
    <scope>NUCLEOTIDE SEQUENCE</scope>
    <source>
        <tissue evidence="2">Shoot tissue taken approximately 20 cm above the soil surface</tissue>
    </source>
</reference>
<protein>
    <submittedName>
        <fullName evidence="2">Uncharacterized protein</fullName>
    </submittedName>
</protein>
<accession>A0A0A9FQL3</accession>
<reference evidence="2" key="1">
    <citation type="submission" date="2014-09" db="EMBL/GenBank/DDBJ databases">
        <authorList>
            <person name="Magalhaes I.L.F."/>
            <person name="Oliveira U."/>
            <person name="Santos F.R."/>
            <person name="Vidigal T.H.D.A."/>
            <person name="Brescovit A.D."/>
            <person name="Santos A.J."/>
        </authorList>
    </citation>
    <scope>NUCLEOTIDE SEQUENCE</scope>
    <source>
        <tissue evidence="2">Shoot tissue taken approximately 20 cm above the soil surface</tissue>
    </source>
</reference>
<feature type="compositionally biased region" description="Low complexity" evidence="1">
    <location>
        <begin position="35"/>
        <end position="63"/>
    </location>
</feature>
<evidence type="ECO:0000313" key="2">
    <source>
        <dbReference type="EMBL" id="JAE15100.1"/>
    </source>
</evidence>
<dbReference type="EMBL" id="GBRH01182796">
    <property type="protein sequence ID" value="JAE15100.1"/>
    <property type="molecule type" value="Transcribed_RNA"/>
</dbReference>
<proteinExistence type="predicted"/>
<evidence type="ECO:0000256" key="1">
    <source>
        <dbReference type="SAM" id="MobiDB-lite"/>
    </source>
</evidence>
<feature type="region of interest" description="Disordered" evidence="1">
    <location>
        <begin position="19"/>
        <end position="63"/>
    </location>
</feature>
<organism evidence="2">
    <name type="scientific">Arundo donax</name>
    <name type="common">Giant reed</name>
    <name type="synonym">Donax arundinaceus</name>
    <dbReference type="NCBI Taxonomy" id="35708"/>
    <lineage>
        <taxon>Eukaryota</taxon>
        <taxon>Viridiplantae</taxon>
        <taxon>Streptophyta</taxon>
        <taxon>Embryophyta</taxon>
        <taxon>Tracheophyta</taxon>
        <taxon>Spermatophyta</taxon>
        <taxon>Magnoliopsida</taxon>
        <taxon>Liliopsida</taxon>
        <taxon>Poales</taxon>
        <taxon>Poaceae</taxon>
        <taxon>PACMAD clade</taxon>
        <taxon>Arundinoideae</taxon>
        <taxon>Arundineae</taxon>
        <taxon>Arundo</taxon>
    </lineage>
</organism>